<dbReference type="SUPFAM" id="SSF56349">
    <property type="entry name" value="DNA breaking-rejoining enzymes"/>
    <property type="match status" value="1"/>
</dbReference>
<dbReference type="GO" id="GO:0006310">
    <property type="term" value="P:DNA recombination"/>
    <property type="evidence" value="ECO:0007669"/>
    <property type="project" value="UniProtKB-KW"/>
</dbReference>
<evidence type="ECO:0000256" key="1">
    <source>
        <dbReference type="ARBA" id="ARBA00008857"/>
    </source>
</evidence>
<dbReference type="PROSITE" id="PS51900">
    <property type="entry name" value="CB"/>
    <property type="match status" value="1"/>
</dbReference>
<dbReference type="Pfam" id="PF00589">
    <property type="entry name" value="Phage_integrase"/>
    <property type="match status" value="1"/>
</dbReference>
<evidence type="ECO:0000256" key="2">
    <source>
        <dbReference type="ARBA" id="ARBA00023125"/>
    </source>
</evidence>
<organism evidence="7 8">
    <name type="scientific">Nocardioides marinus</name>
    <dbReference type="NCBI Taxonomy" id="374514"/>
    <lineage>
        <taxon>Bacteria</taxon>
        <taxon>Bacillati</taxon>
        <taxon>Actinomycetota</taxon>
        <taxon>Actinomycetes</taxon>
        <taxon>Propionibacteriales</taxon>
        <taxon>Nocardioidaceae</taxon>
        <taxon>Nocardioides</taxon>
    </lineage>
</organism>
<evidence type="ECO:0000256" key="3">
    <source>
        <dbReference type="ARBA" id="ARBA00023172"/>
    </source>
</evidence>
<dbReference type="InterPro" id="IPR011010">
    <property type="entry name" value="DNA_brk_join_enz"/>
</dbReference>
<dbReference type="RefSeq" id="WP_179532265.1">
    <property type="nucleotide sequence ID" value="NZ_BAAAPP010000006.1"/>
</dbReference>
<comment type="caution">
    <text evidence="7">The sequence shown here is derived from an EMBL/GenBank/DDBJ whole genome shotgun (WGS) entry which is preliminary data.</text>
</comment>
<dbReference type="InterPro" id="IPR002104">
    <property type="entry name" value="Integrase_catalytic"/>
</dbReference>
<comment type="similarity">
    <text evidence="1">Belongs to the 'phage' integrase family.</text>
</comment>
<evidence type="ECO:0000259" key="5">
    <source>
        <dbReference type="PROSITE" id="PS51898"/>
    </source>
</evidence>
<dbReference type="GO" id="GO:0015074">
    <property type="term" value="P:DNA integration"/>
    <property type="evidence" value="ECO:0007669"/>
    <property type="project" value="InterPro"/>
</dbReference>
<evidence type="ECO:0000259" key="6">
    <source>
        <dbReference type="PROSITE" id="PS51900"/>
    </source>
</evidence>
<dbReference type="InterPro" id="IPR044068">
    <property type="entry name" value="CB"/>
</dbReference>
<dbReference type="InterPro" id="IPR050090">
    <property type="entry name" value="Tyrosine_recombinase_XerCD"/>
</dbReference>
<dbReference type="InterPro" id="IPR013762">
    <property type="entry name" value="Integrase-like_cat_sf"/>
</dbReference>
<evidence type="ECO:0000313" key="8">
    <source>
        <dbReference type="Proteomes" id="UP000537326"/>
    </source>
</evidence>
<proteinExistence type="inferred from homology"/>
<dbReference type="Gene3D" id="1.10.443.10">
    <property type="entry name" value="Intergrase catalytic core"/>
    <property type="match status" value="1"/>
</dbReference>
<dbReference type="Gene3D" id="1.10.150.130">
    <property type="match status" value="1"/>
</dbReference>
<dbReference type="EMBL" id="JACBZI010000001">
    <property type="protein sequence ID" value="NYI11596.1"/>
    <property type="molecule type" value="Genomic_DNA"/>
</dbReference>
<keyword evidence="2 4" id="KW-0238">DNA-binding</keyword>
<dbReference type="PROSITE" id="PS51898">
    <property type="entry name" value="TYR_RECOMBINASE"/>
    <property type="match status" value="1"/>
</dbReference>
<dbReference type="PANTHER" id="PTHR30349">
    <property type="entry name" value="PHAGE INTEGRASE-RELATED"/>
    <property type="match status" value="1"/>
</dbReference>
<reference evidence="7 8" key="1">
    <citation type="submission" date="2020-07" db="EMBL/GenBank/DDBJ databases">
        <title>Sequencing the genomes of 1000 actinobacteria strains.</title>
        <authorList>
            <person name="Klenk H.-P."/>
        </authorList>
    </citation>
    <scope>NUCLEOTIDE SEQUENCE [LARGE SCALE GENOMIC DNA]</scope>
    <source>
        <strain evidence="7 8">DSM 18248</strain>
    </source>
</reference>
<accession>A0A7Y9YG35</accession>
<protein>
    <submittedName>
        <fullName evidence="7">Integrase</fullName>
    </submittedName>
</protein>
<keyword evidence="3" id="KW-0233">DNA recombination</keyword>
<dbReference type="PANTHER" id="PTHR30349:SF64">
    <property type="entry name" value="PROPHAGE INTEGRASE INTD-RELATED"/>
    <property type="match status" value="1"/>
</dbReference>
<name>A0A7Y9YG35_9ACTN</name>
<dbReference type="Proteomes" id="UP000537326">
    <property type="component" value="Unassembled WGS sequence"/>
</dbReference>
<feature type="domain" description="Core-binding (CB)" evidence="6">
    <location>
        <begin position="44"/>
        <end position="125"/>
    </location>
</feature>
<sequence length="377" mass="40996">MRDADGRVRAVTRRAATRSKAEVALLEAIQDRVGARAGRLTRSSTLQSVGERWLAERRLDVTAGDLTHGSYDRYEHALVKHINPALGMLSVGEITPGRIAAYLKATERNSKLIRTVLSQVLGFAYVEGAIATNPALGIRTRHGRDRSPKPAMSLDDLLDVVAAIDLWEAEPSTRESQRTRRSIPLRDIFELLMGTGCRISEALALTWLDADLTTGQLQIGPTLEIRRAADGGLTRKPTPKSYAGARQVAVPPEVLAMLKRRRDAVGSIATGAPIFASTSGGFISPTNVRTAWRDARAAYAESTGRNLDWIGPHSFRRTLGTHLVEDLGVEQASKVLGHANTATTLAHYWDRRAGVVTATDTQRRLSAAWTKGVTEPG</sequence>
<dbReference type="CDD" id="cd01189">
    <property type="entry name" value="INT_ICEBs1_C_like"/>
    <property type="match status" value="1"/>
</dbReference>
<gene>
    <name evidence="7" type="ORF">BKA05_003111</name>
</gene>
<dbReference type="AlphaFoldDB" id="A0A7Y9YG35"/>
<evidence type="ECO:0000313" key="7">
    <source>
        <dbReference type="EMBL" id="NYI11596.1"/>
    </source>
</evidence>
<dbReference type="InterPro" id="IPR010998">
    <property type="entry name" value="Integrase_recombinase_N"/>
</dbReference>
<feature type="domain" description="Tyr recombinase" evidence="5">
    <location>
        <begin position="153"/>
        <end position="367"/>
    </location>
</feature>
<dbReference type="GO" id="GO:0003677">
    <property type="term" value="F:DNA binding"/>
    <property type="evidence" value="ECO:0007669"/>
    <property type="project" value="UniProtKB-UniRule"/>
</dbReference>
<keyword evidence="8" id="KW-1185">Reference proteome</keyword>
<evidence type="ECO:0000256" key="4">
    <source>
        <dbReference type="PROSITE-ProRule" id="PRU01248"/>
    </source>
</evidence>